<evidence type="ECO:0008006" key="4">
    <source>
        <dbReference type="Google" id="ProtNLM"/>
    </source>
</evidence>
<name>A0A0M9FW95_LEPPY</name>
<feature type="chain" id="PRO_5005835959" description="Secreted peptide" evidence="1">
    <location>
        <begin position="26"/>
        <end position="74"/>
    </location>
</feature>
<keyword evidence="3" id="KW-1185">Reference proteome</keyword>
<dbReference type="EMBL" id="LGTL01000017">
    <property type="protein sequence ID" value="KPA77259.1"/>
    <property type="molecule type" value="Genomic_DNA"/>
</dbReference>
<evidence type="ECO:0000313" key="3">
    <source>
        <dbReference type="Proteomes" id="UP000037923"/>
    </source>
</evidence>
<dbReference type="Proteomes" id="UP000037923">
    <property type="component" value="Unassembled WGS sequence"/>
</dbReference>
<comment type="caution">
    <text evidence="2">The sequence shown here is derived from an EMBL/GenBank/DDBJ whole genome shotgun (WGS) entry which is preliminary data.</text>
</comment>
<dbReference type="RefSeq" id="XP_015655698.1">
    <property type="nucleotide sequence ID" value="XM_015805692.1"/>
</dbReference>
<evidence type="ECO:0000256" key="1">
    <source>
        <dbReference type="SAM" id="SignalP"/>
    </source>
</evidence>
<gene>
    <name evidence="2" type="ORF">ABB37_07156</name>
</gene>
<dbReference type="VEuPathDB" id="TriTrypDB:LpyrH10_17_0880"/>
<accession>A0A0M9FW95</accession>
<keyword evidence="1" id="KW-0732">Signal</keyword>
<feature type="signal peptide" evidence="1">
    <location>
        <begin position="1"/>
        <end position="25"/>
    </location>
</feature>
<dbReference type="GeneID" id="26907442"/>
<evidence type="ECO:0000313" key="2">
    <source>
        <dbReference type="EMBL" id="KPA77259.1"/>
    </source>
</evidence>
<protein>
    <recommendedName>
        <fullName evidence="4">Secreted peptide</fullName>
    </recommendedName>
</protein>
<organism evidence="2 3">
    <name type="scientific">Leptomonas pyrrhocoris</name>
    <name type="common">Firebug parasite</name>
    <dbReference type="NCBI Taxonomy" id="157538"/>
    <lineage>
        <taxon>Eukaryota</taxon>
        <taxon>Discoba</taxon>
        <taxon>Euglenozoa</taxon>
        <taxon>Kinetoplastea</taxon>
        <taxon>Metakinetoplastina</taxon>
        <taxon>Trypanosomatida</taxon>
        <taxon>Trypanosomatidae</taxon>
        <taxon>Leishmaniinae</taxon>
        <taxon>Leptomonas</taxon>
    </lineage>
</organism>
<proteinExistence type="predicted"/>
<reference evidence="2 3" key="1">
    <citation type="submission" date="2015-07" db="EMBL/GenBank/DDBJ databases">
        <title>High-quality genome of monoxenous trypanosomatid Leptomonas pyrrhocoris.</title>
        <authorList>
            <person name="Flegontov P."/>
            <person name="Butenko A."/>
            <person name="Firsov S."/>
            <person name="Vlcek C."/>
            <person name="Logacheva M.D."/>
            <person name="Field M."/>
            <person name="Filatov D."/>
            <person name="Flegontova O."/>
            <person name="Gerasimov E."/>
            <person name="Jackson A.P."/>
            <person name="Kelly S."/>
            <person name="Opperdoes F."/>
            <person name="O'Reilly A."/>
            <person name="Votypka J."/>
            <person name="Yurchenko V."/>
            <person name="Lukes J."/>
        </authorList>
    </citation>
    <scope>NUCLEOTIDE SEQUENCE [LARGE SCALE GENOMIC DNA]</scope>
    <source>
        <strain evidence="2">H10</strain>
    </source>
</reference>
<sequence>MFVSPLLSVFFFGSVLSLLLLGSNACEFCFGFPCCRVPAFPPPPLLSSSLFLFLKFSRFQLCDLFSLILLFAVF</sequence>
<dbReference type="AlphaFoldDB" id="A0A0M9FW95"/>